<dbReference type="AlphaFoldDB" id="A0A061BAG0"/>
<evidence type="ECO:0000313" key="1">
    <source>
        <dbReference type="EMBL" id="CDR44874.1"/>
    </source>
</evidence>
<dbReference type="EMBL" id="LK052945">
    <property type="protein sequence ID" value="CDR44874.1"/>
    <property type="molecule type" value="Genomic_DNA"/>
</dbReference>
<organism evidence="1">
    <name type="scientific">Rhodotorula toruloides</name>
    <name type="common">Yeast</name>
    <name type="synonym">Rhodosporidium toruloides</name>
    <dbReference type="NCBI Taxonomy" id="5286"/>
    <lineage>
        <taxon>Eukaryota</taxon>
        <taxon>Fungi</taxon>
        <taxon>Dikarya</taxon>
        <taxon>Basidiomycota</taxon>
        <taxon>Pucciniomycotina</taxon>
        <taxon>Microbotryomycetes</taxon>
        <taxon>Sporidiobolales</taxon>
        <taxon>Sporidiobolaceae</taxon>
        <taxon>Rhodotorula</taxon>
    </lineage>
</organism>
<sequence>MPYSEPYTDTSRLRPPTRRPCVQLGVPLYPDHFLFLVQLLLEIDYPIWYGEFEELYCQVSGLERAAEDVFDTIGSKVYSPPEALTALQGDPAQLWKYRNFAMPAFLRRRFIHTKYDGPVLDAWTYENTQVQAPSIEDEEPLRLDNGVVIDLRRQFREYDAASDPVRQLQRALVPSAGLLFRHSSSPAVQPGQA</sequence>
<proteinExistence type="predicted"/>
<dbReference type="OrthoDB" id="2520041at2759"/>
<accession>A0A061BAG0</accession>
<name>A0A061BAG0_RHOTO</name>
<reference evidence="1" key="1">
    <citation type="journal article" date="2014" name="Genome Announc.">
        <title>Draft genome sequence of Rhodosporidium toruloides CECT1137, an oleaginous yeast of biotechnological interest.</title>
        <authorList>
            <person name="Morin N."/>
            <person name="Calcas X."/>
            <person name="Devillers H."/>
            <person name="Durrens P."/>
            <person name="Sherman D.J."/>
            <person name="Nicaud J.-M."/>
            <person name="Neuveglise C."/>
        </authorList>
    </citation>
    <scope>NUCLEOTIDE SEQUENCE</scope>
    <source>
        <strain evidence="1">CECT1137</strain>
    </source>
</reference>
<protein>
    <submittedName>
        <fullName evidence="1">RHTO0S10e02278g1_1</fullName>
    </submittedName>
</protein>
<gene>
    <name evidence="1" type="ORF">RHTO0S_10e02278g</name>
</gene>